<feature type="transmembrane region" description="Helical" evidence="1">
    <location>
        <begin position="52"/>
        <end position="72"/>
    </location>
</feature>
<evidence type="ECO:0000313" key="3">
    <source>
        <dbReference type="Proteomes" id="UP000245469"/>
    </source>
</evidence>
<dbReference type="AlphaFoldDB" id="A0A316A6S6"/>
<keyword evidence="1" id="KW-1133">Transmembrane helix</keyword>
<reference evidence="2 3" key="1">
    <citation type="submission" date="2018-03" db="EMBL/GenBank/DDBJ databases">
        <title>Genomic Encyclopedia of Archaeal and Bacterial Type Strains, Phase II (KMG-II): from individual species to whole genera.</title>
        <authorList>
            <person name="Goeker M."/>
        </authorList>
    </citation>
    <scope>NUCLEOTIDE SEQUENCE [LARGE SCALE GENOMIC DNA]</scope>
    <source>
        <strain evidence="2 3">DSM 44889</strain>
    </source>
</reference>
<keyword evidence="3" id="KW-1185">Reference proteome</keyword>
<sequence length="197" mass="21377">MIGGVAHISRPLRRRRARRFHTSRSASAASVALTVGGFVALQWLLLDVTPEAGVADGVVGATVAGALLWFTWRCGARAGLHLGRAELRVEQLVHSWVLSPDRVVRVSLDRGLNVVTSTRSITVFGLPSWRSPDWSGGSTVRRAAKAVRDWRETTPVSDGGGVERWSVRWALRDLVVVETAMVGVYALGQLAVALGWF</sequence>
<evidence type="ECO:0000313" key="2">
    <source>
        <dbReference type="EMBL" id="PWJ53636.1"/>
    </source>
</evidence>
<evidence type="ECO:0000256" key="1">
    <source>
        <dbReference type="SAM" id="Phobius"/>
    </source>
</evidence>
<feature type="transmembrane region" description="Helical" evidence="1">
    <location>
        <begin position="25"/>
        <end position="46"/>
    </location>
</feature>
<feature type="transmembrane region" description="Helical" evidence="1">
    <location>
        <begin position="174"/>
        <end position="196"/>
    </location>
</feature>
<comment type="caution">
    <text evidence="2">The sequence shown here is derived from an EMBL/GenBank/DDBJ whole genome shotgun (WGS) entry which is preliminary data.</text>
</comment>
<name>A0A316A6S6_9ACTN</name>
<dbReference type="EMBL" id="QGDQ01000011">
    <property type="protein sequence ID" value="PWJ53636.1"/>
    <property type="molecule type" value="Genomic_DNA"/>
</dbReference>
<organism evidence="2 3">
    <name type="scientific">Quadrisphaera granulorum</name>
    <dbReference type="NCBI Taxonomy" id="317664"/>
    <lineage>
        <taxon>Bacteria</taxon>
        <taxon>Bacillati</taxon>
        <taxon>Actinomycetota</taxon>
        <taxon>Actinomycetes</taxon>
        <taxon>Kineosporiales</taxon>
        <taxon>Kineosporiaceae</taxon>
        <taxon>Quadrisphaera</taxon>
    </lineage>
</organism>
<protein>
    <submittedName>
        <fullName evidence="2">Uncharacterized protein</fullName>
    </submittedName>
</protein>
<gene>
    <name evidence="2" type="ORF">BXY45_11139</name>
</gene>
<accession>A0A316A6S6</accession>
<proteinExistence type="predicted"/>
<dbReference type="Proteomes" id="UP000245469">
    <property type="component" value="Unassembled WGS sequence"/>
</dbReference>
<keyword evidence="1" id="KW-0472">Membrane</keyword>
<keyword evidence="1" id="KW-0812">Transmembrane</keyword>